<accession>A0A6V8KVZ1</accession>
<reference evidence="6 7" key="1">
    <citation type="submission" date="2020-03" db="EMBL/GenBank/DDBJ databases">
        <title>Whole genome shotgun sequence of Phytohabitans rumicis NBRC 108638.</title>
        <authorList>
            <person name="Komaki H."/>
            <person name="Tamura T."/>
        </authorList>
    </citation>
    <scope>NUCLEOTIDE SEQUENCE [LARGE SCALE GENOMIC DNA]</scope>
    <source>
        <strain evidence="6 7">NBRC 108638</strain>
    </source>
</reference>
<dbReference type="Pfam" id="PF00392">
    <property type="entry name" value="GntR"/>
    <property type="match status" value="1"/>
</dbReference>
<evidence type="ECO:0000313" key="7">
    <source>
        <dbReference type="Proteomes" id="UP000482960"/>
    </source>
</evidence>
<evidence type="ECO:0000256" key="4">
    <source>
        <dbReference type="SAM" id="MobiDB-lite"/>
    </source>
</evidence>
<proteinExistence type="predicted"/>
<dbReference type="PANTHER" id="PTHR43537">
    <property type="entry name" value="TRANSCRIPTIONAL REGULATOR, GNTR FAMILY"/>
    <property type="match status" value="1"/>
</dbReference>
<dbReference type="EMBL" id="BLPG01000001">
    <property type="protein sequence ID" value="GFJ89262.1"/>
    <property type="molecule type" value="Genomic_DNA"/>
</dbReference>
<dbReference type="InterPro" id="IPR036390">
    <property type="entry name" value="WH_DNA-bd_sf"/>
</dbReference>
<keyword evidence="3" id="KW-0804">Transcription</keyword>
<dbReference type="GO" id="GO:0003700">
    <property type="term" value="F:DNA-binding transcription factor activity"/>
    <property type="evidence" value="ECO:0007669"/>
    <property type="project" value="InterPro"/>
</dbReference>
<dbReference type="Proteomes" id="UP000482960">
    <property type="component" value="Unassembled WGS sequence"/>
</dbReference>
<keyword evidence="2" id="KW-0238">DNA-binding</keyword>
<dbReference type="InterPro" id="IPR036388">
    <property type="entry name" value="WH-like_DNA-bd_sf"/>
</dbReference>
<gene>
    <name evidence="6" type="ORF">Prum_029040</name>
</gene>
<feature type="domain" description="HTH gntR-type" evidence="5">
    <location>
        <begin position="3"/>
        <end position="70"/>
    </location>
</feature>
<evidence type="ECO:0000259" key="5">
    <source>
        <dbReference type="PROSITE" id="PS50949"/>
    </source>
</evidence>
<evidence type="ECO:0000256" key="1">
    <source>
        <dbReference type="ARBA" id="ARBA00023015"/>
    </source>
</evidence>
<dbReference type="SUPFAM" id="SSF46785">
    <property type="entry name" value="Winged helix' DNA-binding domain"/>
    <property type="match status" value="1"/>
</dbReference>
<dbReference type="SMART" id="SM00345">
    <property type="entry name" value="HTH_GNTR"/>
    <property type="match status" value="1"/>
</dbReference>
<evidence type="ECO:0000256" key="2">
    <source>
        <dbReference type="ARBA" id="ARBA00023125"/>
    </source>
</evidence>
<sequence>MSRTRSEEMHDRLRADILAGRFRPGERLKLAELQSRYGGGMGVIREALIRLAGQGLVRSEPQVGFAVVQVSREALQELTEARVAIEGLVLTRAIEHGDTRWEAQVVAAHHVLARTPLAPGSDEWSEAHLAFHRALLDGCPNSWLREIADSLRVSAELYRTWSQTIGREPDRDVTGEHDGLLTAVLARDAPAATRLLAAHLRRTAENLLAAVPSPSSPPPLWPSSRRSGPPPLWARRSGPAALASRRVDQGFPRRSRAYGRRLISDPRPFALDRRRSP</sequence>
<dbReference type="SUPFAM" id="SSF48008">
    <property type="entry name" value="GntR ligand-binding domain-like"/>
    <property type="match status" value="1"/>
</dbReference>
<dbReference type="SMART" id="SM00895">
    <property type="entry name" value="FCD"/>
    <property type="match status" value="1"/>
</dbReference>
<keyword evidence="7" id="KW-1185">Reference proteome</keyword>
<dbReference type="InterPro" id="IPR000524">
    <property type="entry name" value="Tscrpt_reg_HTH_GntR"/>
</dbReference>
<evidence type="ECO:0000313" key="6">
    <source>
        <dbReference type="EMBL" id="GFJ89262.1"/>
    </source>
</evidence>
<dbReference type="GO" id="GO:0003677">
    <property type="term" value="F:DNA binding"/>
    <property type="evidence" value="ECO:0007669"/>
    <property type="project" value="UniProtKB-KW"/>
</dbReference>
<dbReference type="InterPro" id="IPR008920">
    <property type="entry name" value="TF_FadR/GntR_C"/>
</dbReference>
<dbReference type="PROSITE" id="PS50949">
    <property type="entry name" value="HTH_GNTR"/>
    <property type="match status" value="1"/>
</dbReference>
<dbReference type="Gene3D" id="1.20.120.530">
    <property type="entry name" value="GntR ligand-binding domain-like"/>
    <property type="match status" value="1"/>
</dbReference>
<dbReference type="Pfam" id="PF07729">
    <property type="entry name" value="FCD"/>
    <property type="match status" value="1"/>
</dbReference>
<feature type="region of interest" description="Disordered" evidence="4">
    <location>
        <begin position="211"/>
        <end position="277"/>
    </location>
</feature>
<evidence type="ECO:0000256" key="3">
    <source>
        <dbReference type="ARBA" id="ARBA00023163"/>
    </source>
</evidence>
<name>A0A6V8KVZ1_9ACTN</name>
<dbReference type="InterPro" id="IPR011711">
    <property type="entry name" value="GntR_C"/>
</dbReference>
<dbReference type="PANTHER" id="PTHR43537:SF5">
    <property type="entry name" value="UXU OPERON TRANSCRIPTIONAL REGULATOR"/>
    <property type="match status" value="1"/>
</dbReference>
<reference evidence="6 7" key="2">
    <citation type="submission" date="2020-03" db="EMBL/GenBank/DDBJ databases">
        <authorList>
            <person name="Ichikawa N."/>
            <person name="Kimura A."/>
            <person name="Kitahashi Y."/>
            <person name="Uohara A."/>
        </authorList>
    </citation>
    <scope>NUCLEOTIDE SEQUENCE [LARGE SCALE GENOMIC DNA]</scope>
    <source>
        <strain evidence="6 7">NBRC 108638</strain>
    </source>
</reference>
<protein>
    <recommendedName>
        <fullName evidence="5">HTH gntR-type domain-containing protein</fullName>
    </recommendedName>
</protein>
<dbReference type="RefSeq" id="WP_173076920.1">
    <property type="nucleotide sequence ID" value="NZ_BLPG01000001.1"/>
</dbReference>
<dbReference type="AlphaFoldDB" id="A0A6V8KVZ1"/>
<organism evidence="6 7">
    <name type="scientific">Phytohabitans rumicis</name>
    <dbReference type="NCBI Taxonomy" id="1076125"/>
    <lineage>
        <taxon>Bacteria</taxon>
        <taxon>Bacillati</taxon>
        <taxon>Actinomycetota</taxon>
        <taxon>Actinomycetes</taxon>
        <taxon>Micromonosporales</taxon>
        <taxon>Micromonosporaceae</taxon>
    </lineage>
</organism>
<dbReference type="Gene3D" id="1.10.10.10">
    <property type="entry name" value="Winged helix-like DNA-binding domain superfamily/Winged helix DNA-binding domain"/>
    <property type="match status" value="1"/>
</dbReference>
<comment type="caution">
    <text evidence="6">The sequence shown here is derived from an EMBL/GenBank/DDBJ whole genome shotgun (WGS) entry which is preliminary data.</text>
</comment>
<keyword evidence="1" id="KW-0805">Transcription regulation</keyword>